<protein>
    <submittedName>
        <fullName evidence="5">Tyrosinase tyrosinase: common central domain protein</fullName>
    </submittedName>
</protein>
<dbReference type="InterPro" id="IPR050316">
    <property type="entry name" value="Tyrosinase/Hemocyanin"/>
</dbReference>
<dbReference type="PRINTS" id="PR00092">
    <property type="entry name" value="TYROSINASE"/>
</dbReference>
<dbReference type="Pfam" id="PF00264">
    <property type="entry name" value="Tyrosinase"/>
    <property type="match status" value="1"/>
</dbReference>
<keyword evidence="1" id="KW-0479">Metal-binding</keyword>
<feature type="chain" id="PRO_5001991578" evidence="3">
    <location>
        <begin position="19"/>
        <end position="356"/>
    </location>
</feature>
<feature type="signal peptide" evidence="3">
    <location>
        <begin position="1"/>
        <end position="18"/>
    </location>
</feature>
<name>A0A0A1UJX2_9AGAM</name>
<evidence type="ECO:0000256" key="2">
    <source>
        <dbReference type="ARBA" id="ARBA00023008"/>
    </source>
</evidence>
<comment type="caution">
    <text evidence="5">The sequence shown here is derived from an EMBL/GenBank/DDBJ whole genome shotgun (WGS) entry which is preliminary data.</text>
</comment>
<dbReference type="EMBL" id="JATN01000321">
    <property type="protein sequence ID" value="EUC59444.1"/>
    <property type="molecule type" value="Genomic_DNA"/>
</dbReference>
<dbReference type="PANTHER" id="PTHR11474:SF126">
    <property type="entry name" value="TYROSINASE-LIKE PROTEIN TYR-1-RELATED"/>
    <property type="match status" value="1"/>
</dbReference>
<dbReference type="InterPro" id="IPR002227">
    <property type="entry name" value="Tyrosinase_Cu-bd"/>
</dbReference>
<organism evidence="5">
    <name type="scientific">Rhizoctonia solani AG-3 Rhs1AP</name>
    <dbReference type="NCBI Taxonomy" id="1086054"/>
    <lineage>
        <taxon>Eukaryota</taxon>
        <taxon>Fungi</taxon>
        <taxon>Dikarya</taxon>
        <taxon>Basidiomycota</taxon>
        <taxon>Agaricomycotina</taxon>
        <taxon>Agaricomycetes</taxon>
        <taxon>Cantharellales</taxon>
        <taxon>Ceratobasidiaceae</taxon>
        <taxon>Rhizoctonia</taxon>
    </lineage>
</organism>
<evidence type="ECO:0000313" key="5">
    <source>
        <dbReference type="EMBL" id="EUC59444.1"/>
    </source>
</evidence>
<proteinExistence type="predicted"/>
<dbReference type="Gene3D" id="1.10.1280.10">
    <property type="entry name" value="Di-copper center containing domain from catechol oxidase"/>
    <property type="match status" value="1"/>
</dbReference>
<dbReference type="OrthoDB" id="6132182at2759"/>
<evidence type="ECO:0000256" key="1">
    <source>
        <dbReference type="ARBA" id="ARBA00022723"/>
    </source>
</evidence>
<reference evidence="5" key="1">
    <citation type="submission" date="2014-01" db="EMBL/GenBank/DDBJ databases">
        <authorList>
            <person name="Cubeta M."/>
            <person name="Pakala S."/>
            <person name="Fedorova N."/>
            <person name="Shabalina S.N."/>
            <person name="Thomas E."/>
            <person name="Dean R."/>
            <person name="Jabaji S."/>
            <person name="Neate S."/>
            <person name="Toda T."/>
            <person name="Tavantzis S."/>
            <person name="Vilgalys R."/>
            <person name="Bharathan N."/>
            <person name="Pakala S."/>
            <person name="Losada L.S."/>
            <person name="Zafar N."/>
            <person name="Nierman W."/>
        </authorList>
    </citation>
    <scope>NUCLEOTIDE SEQUENCE [LARGE SCALE GENOMIC DNA]</scope>
    <source>
        <strain evidence="5">AG-3</strain>
    </source>
</reference>
<keyword evidence="2" id="KW-0186">Copper</keyword>
<feature type="domain" description="Tyrosinase copper-binding" evidence="4">
    <location>
        <begin position="85"/>
        <end position="293"/>
    </location>
</feature>
<dbReference type="Proteomes" id="UP000030108">
    <property type="component" value="Unassembled WGS sequence"/>
</dbReference>
<evidence type="ECO:0000256" key="3">
    <source>
        <dbReference type="SAM" id="SignalP"/>
    </source>
</evidence>
<gene>
    <name evidence="5" type="ORF">RSOL_313710</name>
</gene>
<evidence type="ECO:0000259" key="4">
    <source>
        <dbReference type="Pfam" id="PF00264"/>
    </source>
</evidence>
<dbReference type="AlphaFoldDB" id="A0A0A1UJX2"/>
<feature type="non-terminal residue" evidence="5">
    <location>
        <position position="356"/>
    </location>
</feature>
<accession>A0A0A1UJX2</accession>
<dbReference type="InterPro" id="IPR008922">
    <property type="entry name" value="Di-copper_centre_dom_sf"/>
</dbReference>
<dbReference type="SUPFAM" id="SSF48056">
    <property type="entry name" value="Di-copper centre-containing domain"/>
    <property type="match status" value="1"/>
</dbReference>
<dbReference type="GO" id="GO:0046872">
    <property type="term" value="F:metal ion binding"/>
    <property type="evidence" value="ECO:0007669"/>
    <property type="project" value="UniProtKB-KW"/>
</dbReference>
<dbReference type="GO" id="GO:0016491">
    <property type="term" value="F:oxidoreductase activity"/>
    <property type="evidence" value="ECO:0007669"/>
    <property type="project" value="InterPro"/>
</dbReference>
<keyword evidence="3" id="KW-0732">Signal</keyword>
<dbReference type="PANTHER" id="PTHR11474">
    <property type="entry name" value="TYROSINASE FAMILY MEMBER"/>
    <property type="match status" value="1"/>
</dbReference>
<sequence>MKFATTLSISALVAFAAAAKPKTCPSLEVRREWRTFSKAERKGWIDAVNCLNKKPRSGNLKPPVDTQSYSQTAFHIAPLNESSTYYDDLVYTHMNLNPLIHWTGLFLPWHRVYLHEWTNIIRKECGYSGVVPYWAWEKDSGDFLGSSIWDTDPESGLGGFSEDASDDYTVHTGALDIDVAYPVPHKLRRRHTPFPFPGSPNISAVSTFTPAEVQVLLNKTDYVSFQGYLEARVSMHSAIHLMMGGDMGTICPAGTSGTANCPAELSATFSANEPMFHLHHGNVDRIWWLWQEKSSANKNAFHGGSVQNVSSLDIFPNGEAPWLNKSSIVPSAGMWPTYTIEETLDTRSWPWCYVYE</sequence>